<dbReference type="Proteomes" id="UP000549394">
    <property type="component" value="Unassembled WGS sequence"/>
</dbReference>
<feature type="compositionally biased region" description="Basic and acidic residues" evidence="1">
    <location>
        <begin position="112"/>
        <end position="121"/>
    </location>
</feature>
<feature type="compositionally biased region" description="Acidic residues" evidence="1">
    <location>
        <begin position="102"/>
        <end position="111"/>
    </location>
</feature>
<feature type="region of interest" description="Disordered" evidence="1">
    <location>
        <begin position="61"/>
        <end position="148"/>
    </location>
</feature>
<feature type="transmembrane region" description="Helical" evidence="2">
    <location>
        <begin position="30"/>
        <end position="53"/>
    </location>
</feature>
<keyword evidence="4" id="KW-1185">Reference proteome</keyword>
<organism evidence="3 4">
    <name type="scientific">Dimorphilus gyrociliatus</name>
    <dbReference type="NCBI Taxonomy" id="2664684"/>
    <lineage>
        <taxon>Eukaryota</taxon>
        <taxon>Metazoa</taxon>
        <taxon>Spiralia</taxon>
        <taxon>Lophotrochozoa</taxon>
        <taxon>Annelida</taxon>
        <taxon>Polychaeta</taxon>
        <taxon>Polychaeta incertae sedis</taxon>
        <taxon>Dinophilidae</taxon>
        <taxon>Dimorphilus</taxon>
    </lineage>
</organism>
<sequence>MNITTLSNDDELTTEKIHTTEKSLSSNTNLIIGVSVGCGLGVILIVLAVIIFIKLKVCRKSESETQRPPGILDITPANASATENNKTINRNDFKNTEHSSEESEFSDEDDYENKSAIEHFHSSLSNLQPKNNCQTIPPPVPPKDYVKE</sequence>
<name>A0A7I8VVC2_9ANNE</name>
<feature type="compositionally biased region" description="Polar residues" evidence="1">
    <location>
        <begin position="122"/>
        <end position="135"/>
    </location>
</feature>
<feature type="compositionally biased region" description="Polar residues" evidence="1">
    <location>
        <begin position="77"/>
        <end position="88"/>
    </location>
</feature>
<evidence type="ECO:0000313" key="3">
    <source>
        <dbReference type="EMBL" id="CAD5120280.1"/>
    </source>
</evidence>
<evidence type="ECO:0000256" key="1">
    <source>
        <dbReference type="SAM" id="MobiDB-lite"/>
    </source>
</evidence>
<evidence type="ECO:0000256" key="2">
    <source>
        <dbReference type="SAM" id="Phobius"/>
    </source>
</evidence>
<protein>
    <submittedName>
        <fullName evidence="3">DgyrCDS8853</fullName>
    </submittedName>
</protein>
<dbReference type="EMBL" id="CAJFCJ010000012">
    <property type="protein sequence ID" value="CAD5120280.1"/>
    <property type="molecule type" value="Genomic_DNA"/>
</dbReference>
<evidence type="ECO:0000313" key="4">
    <source>
        <dbReference type="Proteomes" id="UP000549394"/>
    </source>
</evidence>
<keyword evidence="2" id="KW-0472">Membrane</keyword>
<dbReference type="AlphaFoldDB" id="A0A7I8VVC2"/>
<keyword evidence="2" id="KW-0812">Transmembrane</keyword>
<comment type="caution">
    <text evidence="3">The sequence shown here is derived from an EMBL/GenBank/DDBJ whole genome shotgun (WGS) entry which is preliminary data.</text>
</comment>
<keyword evidence="2" id="KW-1133">Transmembrane helix</keyword>
<proteinExistence type="predicted"/>
<reference evidence="3 4" key="1">
    <citation type="submission" date="2020-08" db="EMBL/GenBank/DDBJ databases">
        <authorList>
            <person name="Hejnol A."/>
        </authorList>
    </citation>
    <scope>NUCLEOTIDE SEQUENCE [LARGE SCALE GENOMIC DNA]</scope>
</reference>
<accession>A0A7I8VVC2</accession>
<feature type="compositionally biased region" description="Basic and acidic residues" evidence="1">
    <location>
        <begin position="89"/>
        <end position="101"/>
    </location>
</feature>
<gene>
    <name evidence="3" type="ORF">DGYR_LOCUS8393</name>
</gene>